<evidence type="ECO:0008006" key="3">
    <source>
        <dbReference type="Google" id="ProtNLM"/>
    </source>
</evidence>
<keyword evidence="2" id="KW-1185">Reference proteome</keyword>
<dbReference type="EMBL" id="BMAU01021435">
    <property type="protein sequence ID" value="GFY36087.1"/>
    <property type="molecule type" value="Genomic_DNA"/>
</dbReference>
<name>A0A8X6WKB8_TRICX</name>
<accession>A0A8X6WKB8</accession>
<dbReference type="Proteomes" id="UP000887159">
    <property type="component" value="Unassembled WGS sequence"/>
</dbReference>
<organism evidence="1 2">
    <name type="scientific">Trichonephila clavipes</name>
    <name type="common">Golden silk orbweaver</name>
    <name type="synonym">Nephila clavipes</name>
    <dbReference type="NCBI Taxonomy" id="2585209"/>
    <lineage>
        <taxon>Eukaryota</taxon>
        <taxon>Metazoa</taxon>
        <taxon>Ecdysozoa</taxon>
        <taxon>Arthropoda</taxon>
        <taxon>Chelicerata</taxon>
        <taxon>Arachnida</taxon>
        <taxon>Araneae</taxon>
        <taxon>Araneomorphae</taxon>
        <taxon>Entelegynae</taxon>
        <taxon>Araneoidea</taxon>
        <taxon>Nephilidae</taxon>
        <taxon>Trichonephila</taxon>
    </lineage>
</organism>
<reference evidence="1" key="1">
    <citation type="submission" date="2020-08" db="EMBL/GenBank/DDBJ databases">
        <title>Multicomponent nature underlies the extraordinary mechanical properties of spider dragline silk.</title>
        <authorList>
            <person name="Kono N."/>
            <person name="Nakamura H."/>
            <person name="Mori M."/>
            <person name="Yoshida Y."/>
            <person name="Ohtoshi R."/>
            <person name="Malay A.D."/>
            <person name="Moran D.A.P."/>
            <person name="Tomita M."/>
            <person name="Numata K."/>
            <person name="Arakawa K."/>
        </authorList>
    </citation>
    <scope>NUCLEOTIDE SEQUENCE</scope>
</reference>
<sequence length="161" mass="18335">MGDLTFTENADMHYMYGNVNGNGRDVLRMYHAQFPGRQMLNHRIFERLHRQLRETGSFSVTRRDIGRQSAVHSPSLKESILNDVANKPELGRTSAVAHHISVSHQTICRALRENRLHLLHFRRVQPFNPAGYLLRLPVGGTSMSAIAGLHSSCAERYEELM</sequence>
<protein>
    <recommendedName>
        <fullName evidence="3">DUF4817 domain-containing protein</fullName>
    </recommendedName>
</protein>
<evidence type="ECO:0000313" key="2">
    <source>
        <dbReference type="Proteomes" id="UP000887159"/>
    </source>
</evidence>
<proteinExistence type="predicted"/>
<gene>
    <name evidence="1" type="primary">NCL1_26092</name>
    <name evidence="1" type="ORF">TNCV_4844591</name>
</gene>
<evidence type="ECO:0000313" key="1">
    <source>
        <dbReference type="EMBL" id="GFY36087.1"/>
    </source>
</evidence>
<dbReference type="PANTHER" id="PTHR47326">
    <property type="entry name" value="TRANSPOSABLE ELEMENT TC3 TRANSPOSASE-LIKE PROTEIN"/>
    <property type="match status" value="1"/>
</dbReference>
<dbReference type="PANTHER" id="PTHR47326:SF1">
    <property type="entry name" value="HTH PSQ-TYPE DOMAIN-CONTAINING PROTEIN"/>
    <property type="match status" value="1"/>
</dbReference>
<dbReference type="AlphaFoldDB" id="A0A8X6WKB8"/>
<comment type="caution">
    <text evidence="1">The sequence shown here is derived from an EMBL/GenBank/DDBJ whole genome shotgun (WGS) entry which is preliminary data.</text>
</comment>